<dbReference type="PANTHER" id="PTHR24394">
    <property type="entry name" value="ZINC FINGER PROTEIN"/>
    <property type="match status" value="1"/>
</dbReference>
<keyword evidence="5" id="KW-0862">Zinc</keyword>
<sequence length="889" mass="102200">MRRSSGNSETVDSLGNMSKADIMRGIISEKMTTAAQEILAVVERIVAGYEEEASGFKLEIDRQRRQLELLLQPQVKLERRARNPDLENPEMIVLDDDEEEEDEEQKHKQQQPGVQEETGSLGLMWYDDEEEEEEVEDEEQRLSVRPTANSRQRRDDQKDPDYQIPARVSSPRVRTDRRKPGRPRISEPQNHVDLRIRILEDCQTDVLSKRVFQKYPLQELQCPLGLQEADFLNLLRSTFPQLAADKPFDVFTCDRNKRLQPLTVKTLTPEEIDSSIRSIGAGTSALYIRLKDPCSRSEDDVVRDSPSVSTTTNQTINTLTRDLSERRRRGRPRLGEEPRHHFVKVCMLEDSQSEVLSKHVLLKSPVQDLKCPRGLQETDFLELLRSTFPQLAADKPFNVFKSDRSRKLQRLRVKTLTPEEIYRAMKSTGVEKSVLYIRLKTGEEEEDEEEEELHLSQRNDDDTYESPKSDEAELCSSSQQTDGSSTSQQHHLKTEEADDEADVSGADNKDGDEDDWKPDPEPRSPKTRKRRAKRCDVDGKLAEKSRTPCKVCGMWYRLLGSLVKHAWKHMDEPRSVCGVCGEQFESVDELRRHLQTYQKIHECSYCGKSFFTVSGLNCHTTLHTGNRPYKCDVCLKTFVHLSSLNIHRWIHVEDKPHKCDVCLKAFGLKAQLTAHMKVHTGRDKYHCHICGKSVYDVRSLTRHKATHSGERRYGCEVCGKRFKLADTLKSHAKIHTARDRPYLCHICCKTFLSNCGLTAHMRTHGDERPFVCIMCGKGFLSNGELKVHMRVHTGEAPYGCSECGRFFKRKTHLTNHVRTHLGIKLFVCGVCGKACSRQEHLTVHMRTHNGERPYKCSLCDKAFTQSHCLKTHMKSHQRDENMFLNESTS</sequence>
<feature type="compositionally biased region" description="Acidic residues" evidence="8">
    <location>
        <begin position="126"/>
        <end position="139"/>
    </location>
</feature>
<evidence type="ECO:0000313" key="11">
    <source>
        <dbReference type="Proteomes" id="UP001314229"/>
    </source>
</evidence>
<dbReference type="SMART" id="SM00355">
    <property type="entry name" value="ZnF_C2H2"/>
    <property type="match status" value="12"/>
</dbReference>
<evidence type="ECO:0000256" key="1">
    <source>
        <dbReference type="ARBA" id="ARBA00004123"/>
    </source>
</evidence>
<dbReference type="FunFam" id="3.30.160.60:FF:002343">
    <property type="entry name" value="Zinc finger protein 33A"/>
    <property type="match status" value="2"/>
</dbReference>
<feature type="domain" description="C2H2-type" evidence="9">
    <location>
        <begin position="826"/>
        <end position="853"/>
    </location>
</feature>
<dbReference type="AlphaFoldDB" id="A0AAV1PS01"/>
<dbReference type="InterPro" id="IPR013087">
    <property type="entry name" value="Znf_C2H2_type"/>
</dbReference>
<dbReference type="PROSITE" id="PS50157">
    <property type="entry name" value="ZINC_FINGER_C2H2_2"/>
    <property type="match status" value="11"/>
</dbReference>
<evidence type="ECO:0000256" key="8">
    <source>
        <dbReference type="SAM" id="MobiDB-lite"/>
    </source>
</evidence>
<feature type="domain" description="C2H2-type" evidence="9">
    <location>
        <begin position="742"/>
        <end position="769"/>
    </location>
</feature>
<feature type="domain" description="C2H2-type" evidence="9">
    <location>
        <begin position="770"/>
        <end position="797"/>
    </location>
</feature>
<evidence type="ECO:0000256" key="6">
    <source>
        <dbReference type="ARBA" id="ARBA00023242"/>
    </source>
</evidence>
<feature type="compositionally biased region" description="Basic and acidic residues" evidence="8">
    <location>
        <begin position="453"/>
        <end position="471"/>
    </location>
</feature>
<dbReference type="GO" id="GO:0000981">
    <property type="term" value="F:DNA-binding transcription factor activity, RNA polymerase II-specific"/>
    <property type="evidence" value="ECO:0007669"/>
    <property type="project" value="TreeGrafter"/>
</dbReference>
<feature type="domain" description="C2H2-type" evidence="9">
    <location>
        <begin position="685"/>
        <end position="712"/>
    </location>
</feature>
<dbReference type="InterPro" id="IPR036236">
    <property type="entry name" value="Znf_C2H2_sf"/>
</dbReference>
<gene>
    <name evidence="10" type="ORF">FSCOSCO3_A034105</name>
</gene>
<dbReference type="GO" id="GO:0005634">
    <property type="term" value="C:nucleus"/>
    <property type="evidence" value="ECO:0007669"/>
    <property type="project" value="UniProtKB-SubCell"/>
</dbReference>
<evidence type="ECO:0000256" key="5">
    <source>
        <dbReference type="ARBA" id="ARBA00022833"/>
    </source>
</evidence>
<feature type="domain" description="C2H2-type" evidence="9">
    <location>
        <begin position="657"/>
        <end position="684"/>
    </location>
</feature>
<dbReference type="GO" id="GO:1990837">
    <property type="term" value="F:sequence-specific double-stranded DNA binding"/>
    <property type="evidence" value="ECO:0007669"/>
    <property type="project" value="UniProtKB-ARBA"/>
</dbReference>
<dbReference type="PROSITE" id="PS00028">
    <property type="entry name" value="ZINC_FINGER_C2H2_1"/>
    <property type="match status" value="11"/>
</dbReference>
<dbReference type="Pfam" id="PF13912">
    <property type="entry name" value="zf-C2H2_6"/>
    <property type="match status" value="2"/>
</dbReference>
<dbReference type="Gene3D" id="3.30.160.60">
    <property type="entry name" value="Classic Zinc Finger"/>
    <property type="match status" value="11"/>
</dbReference>
<feature type="region of interest" description="Disordered" evidence="8">
    <location>
        <begin position="97"/>
        <end position="188"/>
    </location>
</feature>
<dbReference type="Proteomes" id="UP001314229">
    <property type="component" value="Unassembled WGS sequence"/>
</dbReference>
<evidence type="ECO:0000256" key="2">
    <source>
        <dbReference type="ARBA" id="ARBA00022723"/>
    </source>
</evidence>
<feature type="domain" description="C2H2-type" evidence="9">
    <location>
        <begin position="713"/>
        <end position="740"/>
    </location>
</feature>
<dbReference type="EMBL" id="CAWUFR010000270">
    <property type="protein sequence ID" value="CAK6974736.1"/>
    <property type="molecule type" value="Genomic_DNA"/>
</dbReference>
<organism evidence="10 11">
    <name type="scientific">Scomber scombrus</name>
    <name type="common">Atlantic mackerel</name>
    <name type="synonym">Scomber vernalis</name>
    <dbReference type="NCBI Taxonomy" id="13677"/>
    <lineage>
        <taxon>Eukaryota</taxon>
        <taxon>Metazoa</taxon>
        <taxon>Chordata</taxon>
        <taxon>Craniata</taxon>
        <taxon>Vertebrata</taxon>
        <taxon>Euteleostomi</taxon>
        <taxon>Actinopterygii</taxon>
        <taxon>Neopterygii</taxon>
        <taxon>Teleostei</taxon>
        <taxon>Neoteleostei</taxon>
        <taxon>Acanthomorphata</taxon>
        <taxon>Pelagiaria</taxon>
        <taxon>Scombriformes</taxon>
        <taxon>Scombridae</taxon>
        <taxon>Scomber</taxon>
    </lineage>
</organism>
<dbReference type="FunFam" id="3.30.160.60:FF:001443">
    <property type="entry name" value="Zinc finger protein 668"/>
    <property type="match status" value="1"/>
</dbReference>
<feature type="domain" description="C2H2-type" evidence="9">
    <location>
        <begin position="601"/>
        <end position="628"/>
    </location>
</feature>
<comment type="subcellular location">
    <subcellularLocation>
        <location evidence="1">Nucleus</location>
    </subcellularLocation>
</comment>
<dbReference type="GO" id="GO:0008270">
    <property type="term" value="F:zinc ion binding"/>
    <property type="evidence" value="ECO:0007669"/>
    <property type="project" value="UniProtKB-KW"/>
</dbReference>
<dbReference type="FunFam" id="3.30.160.60:FF:000478">
    <property type="entry name" value="Zinc finger protein 133"/>
    <property type="match status" value="1"/>
</dbReference>
<evidence type="ECO:0000256" key="3">
    <source>
        <dbReference type="ARBA" id="ARBA00022737"/>
    </source>
</evidence>
<evidence type="ECO:0000313" key="10">
    <source>
        <dbReference type="EMBL" id="CAK6974736.1"/>
    </source>
</evidence>
<feature type="domain" description="C2H2-type" evidence="9">
    <location>
        <begin position="575"/>
        <end position="601"/>
    </location>
</feature>
<keyword evidence="4 7" id="KW-0863">Zinc-finger</keyword>
<feature type="domain" description="C2H2-type" evidence="9">
    <location>
        <begin position="854"/>
        <end position="881"/>
    </location>
</feature>
<feature type="domain" description="C2H2-type" evidence="9">
    <location>
        <begin position="629"/>
        <end position="656"/>
    </location>
</feature>
<evidence type="ECO:0000256" key="4">
    <source>
        <dbReference type="ARBA" id="ARBA00022771"/>
    </source>
</evidence>
<dbReference type="SUPFAM" id="SSF57667">
    <property type="entry name" value="beta-beta-alpha zinc fingers"/>
    <property type="match status" value="7"/>
</dbReference>
<feature type="region of interest" description="Disordered" evidence="8">
    <location>
        <begin position="442"/>
        <end position="537"/>
    </location>
</feature>
<feature type="compositionally biased region" description="Low complexity" evidence="8">
    <location>
        <begin position="476"/>
        <end position="489"/>
    </location>
</feature>
<dbReference type="FunFam" id="3.30.160.60:FF:000303">
    <property type="entry name" value="Zinc finger protein 41"/>
    <property type="match status" value="1"/>
</dbReference>
<evidence type="ECO:0000256" key="7">
    <source>
        <dbReference type="PROSITE-ProRule" id="PRU00042"/>
    </source>
</evidence>
<keyword evidence="6" id="KW-0539">Nucleus</keyword>
<feature type="compositionally biased region" description="Basic and acidic residues" evidence="8">
    <location>
        <begin position="152"/>
        <end position="161"/>
    </location>
</feature>
<protein>
    <submittedName>
        <fullName evidence="10">Zinc finger protein 271-like</fullName>
    </submittedName>
</protein>
<comment type="caution">
    <text evidence="10">The sequence shown here is derived from an EMBL/GenBank/DDBJ whole genome shotgun (WGS) entry which is preliminary data.</text>
</comment>
<dbReference type="PANTHER" id="PTHR24394:SF29">
    <property type="entry name" value="MYONEURIN"/>
    <property type="match status" value="1"/>
</dbReference>
<feature type="domain" description="C2H2-type" evidence="9">
    <location>
        <begin position="798"/>
        <end position="825"/>
    </location>
</feature>
<accession>A0AAV1PS01</accession>
<proteinExistence type="predicted"/>
<keyword evidence="11" id="KW-1185">Reference proteome</keyword>
<dbReference type="Pfam" id="PF00096">
    <property type="entry name" value="zf-C2H2"/>
    <property type="match status" value="6"/>
</dbReference>
<evidence type="ECO:0000259" key="9">
    <source>
        <dbReference type="PROSITE" id="PS50157"/>
    </source>
</evidence>
<keyword evidence="2" id="KW-0479">Metal-binding</keyword>
<reference evidence="10 11" key="1">
    <citation type="submission" date="2024-01" db="EMBL/GenBank/DDBJ databases">
        <authorList>
            <person name="Alioto T."/>
            <person name="Alioto T."/>
            <person name="Gomez Garrido J."/>
        </authorList>
    </citation>
    <scope>NUCLEOTIDE SEQUENCE [LARGE SCALE GENOMIC DNA]</scope>
</reference>
<feature type="compositionally biased region" description="Acidic residues" evidence="8">
    <location>
        <begin position="443"/>
        <end position="452"/>
    </location>
</feature>
<dbReference type="FunFam" id="3.30.160.60:FF:000624">
    <property type="entry name" value="zinc finger protein 697"/>
    <property type="match status" value="2"/>
</dbReference>
<name>A0AAV1PS01_SCOSC</name>
<keyword evidence="3" id="KW-0677">Repeat</keyword>